<accession>A0A8J2JW36</accession>
<gene>
    <name evidence="1" type="ORF">AFUS01_LOCUS15333</name>
</gene>
<dbReference type="EMBL" id="CAJVCH010135296">
    <property type="protein sequence ID" value="CAG7726419.1"/>
    <property type="molecule type" value="Genomic_DNA"/>
</dbReference>
<keyword evidence="2" id="KW-1185">Reference proteome</keyword>
<proteinExistence type="predicted"/>
<protein>
    <submittedName>
        <fullName evidence="1">Uncharacterized protein</fullName>
    </submittedName>
</protein>
<organism evidence="1 2">
    <name type="scientific">Allacma fusca</name>
    <dbReference type="NCBI Taxonomy" id="39272"/>
    <lineage>
        <taxon>Eukaryota</taxon>
        <taxon>Metazoa</taxon>
        <taxon>Ecdysozoa</taxon>
        <taxon>Arthropoda</taxon>
        <taxon>Hexapoda</taxon>
        <taxon>Collembola</taxon>
        <taxon>Symphypleona</taxon>
        <taxon>Sminthuridae</taxon>
        <taxon>Allacma</taxon>
    </lineage>
</organism>
<reference evidence="1" key="1">
    <citation type="submission" date="2021-06" db="EMBL/GenBank/DDBJ databases">
        <authorList>
            <person name="Hodson N. C."/>
            <person name="Mongue J. A."/>
            <person name="Jaron S. K."/>
        </authorList>
    </citation>
    <scope>NUCLEOTIDE SEQUENCE</scope>
</reference>
<evidence type="ECO:0000313" key="2">
    <source>
        <dbReference type="Proteomes" id="UP000708208"/>
    </source>
</evidence>
<dbReference type="AlphaFoldDB" id="A0A8J2JW36"/>
<comment type="caution">
    <text evidence="1">The sequence shown here is derived from an EMBL/GenBank/DDBJ whole genome shotgun (WGS) entry which is preliminary data.</text>
</comment>
<dbReference type="Proteomes" id="UP000708208">
    <property type="component" value="Unassembled WGS sequence"/>
</dbReference>
<evidence type="ECO:0000313" key="1">
    <source>
        <dbReference type="EMBL" id="CAG7726419.1"/>
    </source>
</evidence>
<name>A0A8J2JW36_9HEXA</name>
<sequence>MCLSKEIAPVGANSAVGLIQVDNPTRTDNYLRVCPVRLGKYGEKSQLSFSCEQAGNLQLFHTARVPVTKGGVLQDFCKNS</sequence>